<evidence type="ECO:0000313" key="5">
    <source>
        <dbReference type="Proteomes" id="UP000649617"/>
    </source>
</evidence>
<dbReference type="SUPFAM" id="SSF52009">
    <property type="entry name" value="Phosphohistidine domain"/>
    <property type="match status" value="1"/>
</dbReference>
<evidence type="ECO:0000313" key="4">
    <source>
        <dbReference type="EMBL" id="CAE7460799.1"/>
    </source>
</evidence>
<dbReference type="OrthoDB" id="275161at2759"/>
<dbReference type="InterPro" id="IPR008279">
    <property type="entry name" value="PEP-util_enz_mobile_dom"/>
</dbReference>
<dbReference type="PANTHER" id="PTHR22931:SF9">
    <property type="entry name" value="PYRUVATE, PHOSPHATE DIKINASE 1, CHLOROPLASTIC"/>
    <property type="match status" value="1"/>
</dbReference>
<dbReference type="InterPro" id="IPR036637">
    <property type="entry name" value="Phosphohistidine_dom_sf"/>
</dbReference>
<dbReference type="Proteomes" id="UP000649617">
    <property type="component" value="Unassembled WGS sequence"/>
</dbReference>
<dbReference type="InterPro" id="IPR018274">
    <property type="entry name" value="PEP_util_AS"/>
</dbReference>
<sequence>MNQRAKTYRKLHDIPEEWGTAVNVQAMVFGNMGNDCATGVAFTRNPSNGAKDFYGEFLVNAQGEDVVAGIRTPQELTIKARKSHGSDLPSLEEVMPSIFRELETVRHQLENHYRDMQDIEFTIQQGKLYMLQTRTGKRTAHAALQIAVDMANEGLISKSQALMRLKPDLIDQLLHPTLDPKAKKTVIAKGLPASPGAAAGKVVFSADEAVTRSENGDKVILVRIETSPDDIHGLHAAEGVLTTRGGMTSHAAVVARGMGRPCVAGAGEVKVNYSSASFEVTG</sequence>
<dbReference type="AlphaFoldDB" id="A0A812RZ18"/>
<proteinExistence type="inferred from homology"/>
<comment type="similarity">
    <text evidence="1">Belongs to the PEP-utilizing enzyme family.</text>
</comment>
<comment type="caution">
    <text evidence="4">The sequence shown here is derived from an EMBL/GenBank/DDBJ whole genome shotgun (WGS) entry which is preliminary data.</text>
</comment>
<feature type="domain" description="Pyruvate phosphate dikinase AMP/ATP-binding" evidence="3">
    <location>
        <begin position="1"/>
        <end position="83"/>
    </location>
</feature>
<dbReference type="SUPFAM" id="SSF56059">
    <property type="entry name" value="Glutathione synthetase ATP-binding domain-like"/>
    <property type="match status" value="1"/>
</dbReference>
<dbReference type="Gene3D" id="3.30.1490.20">
    <property type="entry name" value="ATP-grasp fold, A domain"/>
    <property type="match status" value="1"/>
</dbReference>
<dbReference type="EMBL" id="CAJNIZ010022302">
    <property type="protein sequence ID" value="CAE7460799.1"/>
    <property type="molecule type" value="Genomic_DNA"/>
</dbReference>
<dbReference type="Gene3D" id="3.50.30.10">
    <property type="entry name" value="Phosphohistidine domain"/>
    <property type="match status" value="1"/>
</dbReference>
<keyword evidence="5" id="KW-1185">Reference proteome</keyword>
<dbReference type="PROSITE" id="PS00370">
    <property type="entry name" value="PEP_ENZYMES_PHOS_SITE"/>
    <property type="match status" value="1"/>
</dbReference>
<evidence type="ECO:0000259" key="2">
    <source>
        <dbReference type="Pfam" id="PF00391"/>
    </source>
</evidence>
<gene>
    <name evidence="4" type="primary">ppdK</name>
    <name evidence="4" type="ORF">SPIL2461_LOCUS11500</name>
</gene>
<reference evidence="4" key="1">
    <citation type="submission" date="2021-02" db="EMBL/GenBank/DDBJ databases">
        <authorList>
            <person name="Dougan E. K."/>
            <person name="Rhodes N."/>
            <person name="Thang M."/>
            <person name="Chan C."/>
        </authorList>
    </citation>
    <scope>NUCLEOTIDE SEQUENCE</scope>
</reference>
<dbReference type="Gene3D" id="1.10.189.10">
    <property type="entry name" value="Pyruvate Phosphate Dikinase, domain 2"/>
    <property type="match status" value="1"/>
</dbReference>
<dbReference type="InterPro" id="IPR013815">
    <property type="entry name" value="ATP_grasp_subdomain_1"/>
</dbReference>
<dbReference type="GO" id="GO:0016301">
    <property type="term" value="F:kinase activity"/>
    <property type="evidence" value="ECO:0007669"/>
    <property type="project" value="InterPro"/>
</dbReference>
<evidence type="ECO:0000256" key="1">
    <source>
        <dbReference type="ARBA" id="ARBA00007837"/>
    </source>
</evidence>
<dbReference type="Gene3D" id="3.30.470.20">
    <property type="entry name" value="ATP-grasp fold, B domain"/>
    <property type="match status" value="1"/>
</dbReference>
<dbReference type="GO" id="GO:0050242">
    <property type="term" value="F:pyruvate, phosphate dikinase activity"/>
    <property type="evidence" value="ECO:0007669"/>
    <property type="project" value="InterPro"/>
</dbReference>
<accession>A0A812RZ18</accession>
<dbReference type="Pfam" id="PF01326">
    <property type="entry name" value="PPDK_N"/>
    <property type="match status" value="2"/>
</dbReference>
<protein>
    <submittedName>
        <fullName evidence="4">PpdK protein</fullName>
    </submittedName>
</protein>
<dbReference type="PANTHER" id="PTHR22931">
    <property type="entry name" value="PHOSPHOENOLPYRUVATE DIKINASE-RELATED"/>
    <property type="match status" value="1"/>
</dbReference>
<evidence type="ECO:0000259" key="3">
    <source>
        <dbReference type="Pfam" id="PF01326"/>
    </source>
</evidence>
<dbReference type="InterPro" id="IPR010121">
    <property type="entry name" value="Pyruvate_phosphate_dikinase"/>
</dbReference>
<organism evidence="4 5">
    <name type="scientific">Symbiodinium pilosum</name>
    <name type="common">Dinoflagellate</name>
    <dbReference type="NCBI Taxonomy" id="2952"/>
    <lineage>
        <taxon>Eukaryota</taxon>
        <taxon>Sar</taxon>
        <taxon>Alveolata</taxon>
        <taxon>Dinophyceae</taxon>
        <taxon>Suessiales</taxon>
        <taxon>Symbiodiniaceae</taxon>
        <taxon>Symbiodinium</taxon>
    </lineage>
</organism>
<dbReference type="Pfam" id="PF00391">
    <property type="entry name" value="PEP-utilizers"/>
    <property type="match status" value="1"/>
</dbReference>
<feature type="domain" description="PEP-utilising enzyme mobile" evidence="2">
    <location>
        <begin position="217"/>
        <end position="271"/>
    </location>
</feature>
<dbReference type="InterPro" id="IPR002192">
    <property type="entry name" value="PPDK_AMP/ATP-bd"/>
</dbReference>
<feature type="domain" description="Pyruvate phosphate dikinase AMP/ATP-binding" evidence="3">
    <location>
        <begin position="100"/>
        <end position="152"/>
    </location>
</feature>
<dbReference type="GO" id="GO:0005524">
    <property type="term" value="F:ATP binding"/>
    <property type="evidence" value="ECO:0007669"/>
    <property type="project" value="InterPro"/>
</dbReference>
<name>A0A812RZ18_SYMPI</name>